<dbReference type="CDD" id="cd00082">
    <property type="entry name" value="HisKA"/>
    <property type="match status" value="1"/>
</dbReference>
<dbReference type="GO" id="GO:0005886">
    <property type="term" value="C:plasma membrane"/>
    <property type="evidence" value="ECO:0007669"/>
    <property type="project" value="TreeGrafter"/>
</dbReference>
<dbReference type="InterPro" id="IPR036890">
    <property type="entry name" value="HATPase_C_sf"/>
</dbReference>
<reference evidence="11" key="1">
    <citation type="submission" date="2017-03" db="EMBL/GenBank/DDBJ databases">
        <title>Genomes of endolithic fungi from Antarctica.</title>
        <authorList>
            <person name="Coleine C."/>
            <person name="Masonjones S."/>
            <person name="Stajich J.E."/>
        </authorList>
    </citation>
    <scope>NUCLEOTIDE SEQUENCE [LARGE SCALE GENOMIC DNA]</scope>
    <source>
        <strain evidence="11">CCFEE 5527</strain>
    </source>
</reference>
<dbReference type="PROSITE" id="PS50110">
    <property type="entry name" value="RESPONSE_REGULATORY"/>
    <property type="match status" value="1"/>
</dbReference>
<evidence type="ECO:0000256" key="3">
    <source>
        <dbReference type="ARBA" id="ARBA00022553"/>
    </source>
</evidence>
<dbReference type="AlphaFoldDB" id="A0A1V8T8G8"/>
<dbReference type="InterPro" id="IPR003594">
    <property type="entry name" value="HATPase_dom"/>
</dbReference>
<evidence type="ECO:0000256" key="4">
    <source>
        <dbReference type="ARBA" id="ARBA00022679"/>
    </source>
</evidence>
<dbReference type="SUPFAM" id="SSF52172">
    <property type="entry name" value="CheY-like"/>
    <property type="match status" value="1"/>
</dbReference>
<feature type="region of interest" description="Disordered" evidence="7">
    <location>
        <begin position="637"/>
        <end position="735"/>
    </location>
</feature>
<dbReference type="Pfam" id="PF00072">
    <property type="entry name" value="Response_reg"/>
    <property type="match status" value="1"/>
</dbReference>
<dbReference type="Gene3D" id="1.10.287.130">
    <property type="match status" value="1"/>
</dbReference>
<keyword evidence="11" id="KW-1185">Reference proteome</keyword>
<evidence type="ECO:0000256" key="5">
    <source>
        <dbReference type="ARBA" id="ARBA00022777"/>
    </source>
</evidence>
<feature type="compositionally biased region" description="Polar residues" evidence="7">
    <location>
        <begin position="652"/>
        <end position="664"/>
    </location>
</feature>
<keyword evidence="3 6" id="KW-0597">Phosphoprotein</keyword>
<dbReference type="GO" id="GO:0000155">
    <property type="term" value="F:phosphorelay sensor kinase activity"/>
    <property type="evidence" value="ECO:0007669"/>
    <property type="project" value="InterPro"/>
</dbReference>
<dbReference type="SMART" id="SM00448">
    <property type="entry name" value="REC"/>
    <property type="match status" value="1"/>
</dbReference>
<keyword evidence="4" id="KW-0808">Transferase</keyword>
<dbReference type="FunFam" id="1.10.287.130:FF:000100">
    <property type="entry name" value="Sensor histidine kinase/response regulator"/>
    <property type="match status" value="1"/>
</dbReference>
<dbReference type="CDD" id="cd17546">
    <property type="entry name" value="REC_hyHK_CKI1_RcsC-like"/>
    <property type="match status" value="1"/>
</dbReference>
<dbReference type="PANTHER" id="PTHR43047:SF2">
    <property type="entry name" value="HISTIDINE KINASE M7"/>
    <property type="match status" value="1"/>
</dbReference>
<evidence type="ECO:0000256" key="2">
    <source>
        <dbReference type="ARBA" id="ARBA00012438"/>
    </source>
</evidence>
<accession>A0A1V8T8G8</accession>
<evidence type="ECO:0000256" key="1">
    <source>
        <dbReference type="ARBA" id="ARBA00000085"/>
    </source>
</evidence>
<dbReference type="STRING" id="1507870.A0A1V8T8G8"/>
<comment type="caution">
    <text evidence="10">The sequence shown here is derived from an EMBL/GenBank/DDBJ whole genome shotgun (WGS) entry which is preliminary data.</text>
</comment>
<dbReference type="Proteomes" id="UP000192596">
    <property type="component" value="Unassembled WGS sequence"/>
</dbReference>
<feature type="region of interest" description="Disordered" evidence="7">
    <location>
        <begin position="358"/>
        <end position="388"/>
    </location>
</feature>
<name>A0A1V8T8G8_9PEZI</name>
<dbReference type="InterPro" id="IPR001789">
    <property type="entry name" value="Sig_transdc_resp-reg_receiver"/>
</dbReference>
<dbReference type="InterPro" id="IPR011006">
    <property type="entry name" value="CheY-like_superfamily"/>
</dbReference>
<dbReference type="PANTHER" id="PTHR43047">
    <property type="entry name" value="TWO-COMPONENT HISTIDINE PROTEIN KINASE"/>
    <property type="match status" value="1"/>
</dbReference>
<dbReference type="SUPFAM" id="SSF47384">
    <property type="entry name" value="Homodimeric domain of signal transducing histidine kinase"/>
    <property type="match status" value="1"/>
</dbReference>
<feature type="domain" description="Response regulatory" evidence="9">
    <location>
        <begin position="751"/>
        <end position="873"/>
    </location>
</feature>
<sequence>MERRSICFPQPGTKTILEKGSDGFADALHRMYTTAENDALESLVDLKAKLKTLSAEDFWSTATEGISKLLDAEITFVMKRMLVDDHDCAVEMPPLGETGSCLMAAALHYCTLDGSKNTVKETKFHAYGCPCAYMRHDKVFLIPEDLNDFITNNPNDMPFPAEAYIAVPLFIDGKCVGHCGAMWSKPGVERKQLSWAFVEMLLHSLEDMMVQRLIEGANFVKQVPPPAEKPRVIPHEVVTAAQSLRPYAGSLSHELRTPMQGVVGMLDVMYATVHEAVATSSDPHLRKIFQNLKENIEVVQDSSRRAVEAADNVVHAYDMDMSVPDAPINLPNDDSLDGASPFSLPATERRPEILVVGSNLPLTRPNKRRREESRHTSNASQAKVPRIEENDAAWCQEVIENGGYDSDVSPTHTNGHHAEAALAAAMQNSTFPPLAQPAVSRSIAPGMRHTNIREVLRYVITDGLKVGGRPDSATASETMHGESIEVRTRGSDGTASRKVIEWSVDPHLPETIFMDEKDLTKLVSCVFLNAHKFTDHNDGLIGVHAKMSSRGRYMSIRVSDNGPGIPAAFLPKLFKPFTQENGSLTRQSDGLGLGLMVAKGIARKLGGDLTCERANTYGPEHGAEFEVRVPIRAGEIISRPSSPFGSPMPRRTTGTTSEGVSSPAYQHAPTSPRRLSRALEAVIQNGGTPTNGSHTPGRSSPTSPRAGPHRLHVPEHPTPAPPQSHNIPKPRPRKVSAPEIDRNLAQKYPLTFLVAEDNKINRKLLVSMLSKFGYTAIHEAHDGAEAVKQMAVPRPEGKGVDIILMDLWMPLMDGYEATERILAMQGGKLPTVLAVTADVTDGALERAARVGMKGYMTKPFKLLDLQRLITEFCVRSQAESESERGWGD</sequence>
<dbReference type="InParanoid" id="A0A1V8T8G8"/>
<dbReference type="SUPFAM" id="SSF55874">
    <property type="entry name" value="ATPase domain of HSP90 chaperone/DNA topoisomerase II/histidine kinase"/>
    <property type="match status" value="1"/>
</dbReference>
<keyword evidence="5" id="KW-0418">Kinase</keyword>
<dbReference type="GO" id="GO:0009927">
    <property type="term" value="F:histidine phosphotransfer kinase activity"/>
    <property type="evidence" value="ECO:0007669"/>
    <property type="project" value="TreeGrafter"/>
</dbReference>
<dbReference type="PRINTS" id="PR00344">
    <property type="entry name" value="BCTRLSENSOR"/>
</dbReference>
<comment type="catalytic activity">
    <reaction evidence="1">
        <text>ATP + protein L-histidine = ADP + protein N-phospho-L-histidine.</text>
        <dbReference type="EC" id="2.7.13.3"/>
    </reaction>
</comment>
<dbReference type="OrthoDB" id="60033at2759"/>
<dbReference type="Gene3D" id="3.30.565.10">
    <property type="entry name" value="Histidine kinase-like ATPase, C-terminal domain"/>
    <property type="match status" value="1"/>
</dbReference>
<evidence type="ECO:0000256" key="6">
    <source>
        <dbReference type="PROSITE-ProRule" id="PRU00169"/>
    </source>
</evidence>
<dbReference type="InterPro" id="IPR036097">
    <property type="entry name" value="HisK_dim/P_sf"/>
</dbReference>
<dbReference type="InterPro" id="IPR005467">
    <property type="entry name" value="His_kinase_dom"/>
</dbReference>
<evidence type="ECO:0000256" key="7">
    <source>
        <dbReference type="SAM" id="MobiDB-lite"/>
    </source>
</evidence>
<feature type="domain" description="Histidine kinase" evidence="8">
    <location>
        <begin position="512"/>
        <end position="633"/>
    </location>
</feature>
<evidence type="ECO:0000313" key="11">
    <source>
        <dbReference type="Proteomes" id="UP000192596"/>
    </source>
</evidence>
<gene>
    <name evidence="10" type="ORF">B0A48_07248</name>
</gene>
<dbReference type="EC" id="2.7.13.3" evidence="2"/>
<organism evidence="10 11">
    <name type="scientific">Cryoendolithus antarcticus</name>
    <dbReference type="NCBI Taxonomy" id="1507870"/>
    <lineage>
        <taxon>Eukaryota</taxon>
        <taxon>Fungi</taxon>
        <taxon>Dikarya</taxon>
        <taxon>Ascomycota</taxon>
        <taxon>Pezizomycotina</taxon>
        <taxon>Dothideomycetes</taxon>
        <taxon>Dothideomycetidae</taxon>
        <taxon>Cladosporiales</taxon>
        <taxon>Cladosporiaceae</taxon>
        <taxon>Cryoendolithus</taxon>
    </lineage>
</organism>
<dbReference type="InterPro" id="IPR003661">
    <property type="entry name" value="HisK_dim/P_dom"/>
</dbReference>
<protein>
    <recommendedName>
        <fullName evidence="2">histidine kinase</fullName>
        <ecNumber evidence="2">2.7.13.3</ecNumber>
    </recommendedName>
</protein>
<feature type="compositionally biased region" description="Polar residues" evidence="7">
    <location>
        <begin position="685"/>
        <end position="703"/>
    </location>
</feature>
<dbReference type="Pfam" id="PF02518">
    <property type="entry name" value="HATPase_c"/>
    <property type="match status" value="1"/>
</dbReference>
<proteinExistence type="predicted"/>
<feature type="modified residue" description="4-aspartylphosphate" evidence="6">
    <location>
        <position position="806"/>
    </location>
</feature>
<dbReference type="EMBL" id="NAJO01000014">
    <property type="protein sequence ID" value="OQO07551.1"/>
    <property type="molecule type" value="Genomic_DNA"/>
</dbReference>
<dbReference type="Gene3D" id="3.40.50.2300">
    <property type="match status" value="1"/>
</dbReference>
<dbReference type="PROSITE" id="PS50109">
    <property type="entry name" value="HIS_KIN"/>
    <property type="match status" value="1"/>
</dbReference>
<evidence type="ECO:0000259" key="8">
    <source>
        <dbReference type="PROSITE" id="PS50109"/>
    </source>
</evidence>
<dbReference type="InterPro" id="IPR004358">
    <property type="entry name" value="Sig_transdc_His_kin-like_C"/>
</dbReference>
<dbReference type="SMART" id="SM00387">
    <property type="entry name" value="HATPase_c"/>
    <property type="match status" value="1"/>
</dbReference>
<evidence type="ECO:0000313" key="10">
    <source>
        <dbReference type="EMBL" id="OQO07551.1"/>
    </source>
</evidence>
<evidence type="ECO:0000259" key="9">
    <source>
        <dbReference type="PROSITE" id="PS50110"/>
    </source>
</evidence>